<keyword evidence="2" id="KW-1185">Reference proteome</keyword>
<organism evidence="1 2">
    <name type="scientific">Piedraia hortae CBS 480.64</name>
    <dbReference type="NCBI Taxonomy" id="1314780"/>
    <lineage>
        <taxon>Eukaryota</taxon>
        <taxon>Fungi</taxon>
        <taxon>Dikarya</taxon>
        <taxon>Ascomycota</taxon>
        <taxon>Pezizomycotina</taxon>
        <taxon>Dothideomycetes</taxon>
        <taxon>Dothideomycetidae</taxon>
        <taxon>Capnodiales</taxon>
        <taxon>Piedraiaceae</taxon>
        <taxon>Piedraia</taxon>
    </lineage>
</organism>
<dbReference type="EMBL" id="MU006019">
    <property type="protein sequence ID" value="KAF2858066.1"/>
    <property type="molecule type" value="Genomic_DNA"/>
</dbReference>
<evidence type="ECO:0000313" key="1">
    <source>
        <dbReference type="EMBL" id="KAF2858066.1"/>
    </source>
</evidence>
<proteinExistence type="predicted"/>
<dbReference type="InterPro" id="IPR054208">
    <property type="entry name" value="DUF6914"/>
</dbReference>
<evidence type="ECO:0000313" key="2">
    <source>
        <dbReference type="Proteomes" id="UP000799421"/>
    </source>
</evidence>
<name>A0A6A7BS00_9PEZI</name>
<dbReference type="OrthoDB" id="4924482at2759"/>
<reference evidence="1" key="1">
    <citation type="journal article" date="2020" name="Stud. Mycol.">
        <title>101 Dothideomycetes genomes: a test case for predicting lifestyles and emergence of pathogens.</title>
        <authorList>
            <person name="Haridas S."/>
            <person name="Albert R."/>
            <person name="Binder M."/>
            <person name="Bloem J."/>
            <person name="Labutti K."/>
            <person name="Salamov A."/>
            <person name="Andreopoulos B."/>
            <person name="Baker S."/>
            <person name="Barry K."/>
            <person name="Bills G."/>
            <person name="Bluhm B."/>
            <person name="Cannon C."/>
            <person name="Castanera R."/>
            <person name="Culley D."/>
            <person name="Daum C."/>
            <person name="Ezra D."/>
            <person name="Gonzalez J."/>
            <person name="Henrissat B."/>
            <person name="Kuo A."/>
            <person name="Liang C."/>
            <person name="Lipzen A."/>
            <person name="Lutzoni F."/>
            <person name="Magnuson J."/>
            <person name="Mondo S."/>
            <person name="Nolan M."/>
            <person name="Ohm R."/>
            <person name="Pangilinan J."/>
            <person name="Park H.-J."/>
            <person name="Ramirez L."/>
            <person name="Alfaro M."/>
            <person name="Sun H."/>
            <person name="Tritt A."/>
            <person name="Yoshinaga Y."/>
            <person name="Zwiers L.-H."/>
            <person name="Turgeon B."/>
            <person name="Goodwin S."/>
            <person name="Spatafora J."/>
            <person name="Crous P."/>
            <person name="Grigoriev I."/>
        </authorList>
    </citation>
    <scope>NUCLEOTIDE SEQUENCE</scope>
    <source>
        <strain evidence="1">CBS 480.64</strain>
    </source>
</reference>
<accession>A0A6A7BS00</accession>
<dbReference type="AlphaFoldDB" id="A0A6A7BS00"/>
<gene>
    <name evidence="1" type="ORF">K470DRAFT_260223</name>
</gene>
<dbReference type="Pfam" id="PF21858">
    <property type="entry name" value="DUF6914"/>
    <property type="match status" value="1"/>
</dbReference>
<dbReference type="Proteomes" id="UP000799421">
    <property type="component" value="Unassembled WGS sequence"/>
</dbReference>
<protein>
    <submittedName>
        <fullName evidence="1">Uncharacterized protein</fullName>
    </submittedName>
</protein>
<sequence>MSDEQLSTRNDQLCIEIFQRGIAINNYNFLHFGPKLFHWAILLRPKPDVHLDKSLAIDVDNGPWTTSDGTREPNETKIWNFRTRRPVDPLKSKSFHAAVAIGKLPPGTGEDDVVEILRHIPLPRPGNFDDSNCHTWLMLAIEKLQAEKVVSKACSAGEIIEMVTREGLRLQSDEAERNAQQRFLIHPKLYS</sequence>